<gene>
    <name evidence="8" type="ORF">ACFS1K_11030</name>
</gene>
<dbReference type="InterPro" id="IPR018062">
    <property type="entry name" value="HTH_AraC-typ_CS"/>
</dbReference>
<evidence type="ECO:0000256" key="6">
    <source>
        <dbReference type="SAM" id="Phobius"/>
    </source>
</evidence>
<dbReference type="InterPro" id="IPR015943">
    <property type="entry name" value="WD40/YVTN_repeat-like_dom_sf"/>
</dbReference>
<feature type="domain" description="HTH araC/xylS-type" evidence="7">
    <location>
        <begin position="1137"/>
        <end position="1236"/>
    </location>
</feature>
<feature type="transmembrane region" description="Helical" evidence="6">
    <location>
        <begin position="675"/>
        <end position="696"/>
    </location>
</feature>
<dbReference type="PANTHER" id="PTHR43547:SF2">
    <property type="entry name" value="HYBRID SIGNAL TRANSDUCTION HISTIDINE KINASE C"/>
    <property type="match status" value="1"/>
</dbReference>
<keyword evidence="9" id="KW-1185">Reference proteome</keyword>
<sequence>MKKAYIIFMLFPLLLLGQNIKFKTISTEDGLSNNSILDIVSDQYGMLWVATWDGLNRYDGNSFKVFKHAKDNPSSISGNKVRQLVKDRENHIWALTEYNSVSKYLGADNFSNYDFEAEIKNLHISRGGDVLVTLLESNKTYVFKGETFVDYSSENSLTENINSLDPILLIKYPEVEINQSIKDFRGNIWFATKYNGIYIVANNSSDLHNDEIHHYQYDPYSKYSFNSNEIEKLFEDDFGNMWLGHKDGGLSMAYKDSEKISLIAPHPKYFPNLPNETIRAITKDQYNNLWLGYYNQGLYRYDSSKKQYVEFIIPEAKENKDWNRVRSLYTSSDGSIWVGTYGGVLRINGSSINSFKTEKNSLFPNNRNYSFFEDNSQNVWIACWGGLAKFSLEKNTFLPFLGQDKLSQLLIRKVVVTGNEVLMATETRGMVMLNHNSGEVNSITSKTGALGNSIYDVYKDPKTNYYWIASLGGITVYDLKKGLVKNITEKEGLPSHLVYSLIPYGDQIWISTTKGIAMVSTTDFSVMSLNPDEGWQAAEFSEGAYYKDIKGTLYFAGVGGMNFFSPNNMNFLQELPKLKITLGNLSQNDTFLIKDYSDNNLTMEITPISFTNNVNNKVQYKLAGYDKNWNTFDSNPISYMDIPYGDYTMIVKNSLDKSGTKMVKIPLRINKPFYVTWYFLLIIFIFILIAIGYWILDKNRKAQRYQRELEQNIKERTGVIDAQKKDLIIANTILDEKHKEIVAQKEELLELHHQLKNEDFEIEKFKAFALSEFKVPIDQILDLTNGIGDDQSVKFKLQKQAGKLTNLIMEWDFLNQVKDIGDTRKSAIKLGPIVNNLLQNLSQNAFKSNINLKHTQTIPDNWIFMDALRFKLLFQYLFSDLIKYGSLDCNLQIDIVLKEEFIKMEIYTDSSILAKNASSIEQYSPYFRAVMTLIHTLEGELNWESKGEGIHLWLSIPAENVPMDVPLEEEISWRQLKLEEDLMPNRFNIIVYGEESDFVSARQLLLNEDYNLLFEDSTRAISSLIKKTNVHGLVIYNSAITEKLISLLQQIKNQDQLVSLPMVYISEQIDHLLQEQTLELGVDAFIQLPARESFINKKLCNLLEIRKEFIRDQSKYQLFHLQMDGDKMLSPNEKMVQQGLEIIKTNLANTTFNVQQLRNQLEISKIKCYRIFKEVLKKSPSEVISELRLQKAEYLLRHKTLNISEISFECGFNDPKYFSKMFKKHFGSSPKAYKSNISV</sequence>
<dbReference type="PRINTS" id="PR00032">
    <property type="entry name" value="HTHARAC"/>
</dbReference>
<reference evidence="9" key="1">
    <citation type="journal article" date="2019" name="Int. J. Syst. Evol. Microbiol.">
        <title>The Global Catalogue of Microorganisms (GCM) 10K type strain sequencing project: providing services to taxonomists for standard genome sequencing and annotation.</title>
        <authorList>
            <consortium name="The Broad Institute Genomics Platform"/>
            <consortium name="The Broad Institute Genome Sequencing Center for Infectious Disease"/>
            <person name="Wu L."/>
            <person name="Ma J."/>
        </authorList>
    </citation>
    <scope>NUCLEOTIDE SEQUENCE [LARGE SCALE GENOMIC DNA]</scope>
    <source>
        <strain evidence="9">KCTC 52924</strain>
    </source>
</reference>
<dbReference type="Pfam" id="PF07494">
    <property type="entry name" value="Reg_prop"/>
    <property type="match status" value="2"/>
</dbReference>
<dbReference type="PANTHER" id="PTHR43547">
    <property type="entry name" value="TWO-COMPONENT HISTIDINE KINASE"/>
    <property type="match status" value="1"/>
</dbReference>
<dbReference type="Gene3D" id="2.60.40.10">
    <property type="entry name" value="Immunoglobulins"/>
    <property type="match status" value="1"/>
</dbReference>
<dbReference type="SMART" id="SM00342">
    <property type="entry name" value="HTH_ARAC"/>
    <property type="match status" value="1"/>
</dbReference>
<keyword evidence="6" id="KW-1133">Transmembrane helix</keyword>
<feature type="coiled-coil region" evidence="5">
    <location>
        <begin position="695"/>
        <end position="758"/>
    </location>
</feature>
<dbReference type="PROSITE" id="PS01124">
    <property type="entry name" value="HTH_ARAC_FAMILY_2"/>
    <property type="match status" value="1"/>
</dbReference>
<dbReference type="SUPFAM" id="SSF46689">
    <property type="entry name" value="Homeodomain-like"/>
    <property type="match status" value="1"/>
</dbReference>
<dbReference type="InterPro" id="IPR018060">
    <property type="entry name" value="HTH_AraC"/>
</dbReference>
<dbReference type="Gene3D" id="2.130.10.10">
    <property type="entry name" value="YVTN repeat-like/Quinoprotein amine dehydrogenase"/>
    <property type="match status" value="2"/>
</dbReference>
<keyword evidence="6" id="KW-0812">Transmembrane</keyword>
<dbReference type="InterPro" id="IPR009057">
    <property type="entry name" value="Homeodomain-like_sf"/>
</dbReference>
<keyword evidence="5" id="KW-0175">Coiled coil</keyword>
<dbReference type="SUPFAM" id="SSF101898">
    <property type="entry name" value="NHL repeat"/>
    <property type="match status" value="1"/>
</dbReference>
<organism evidence="8 9">
    <name type="scientific">Arenibacter antarcticus</name>
    <dbReference type="NCBI Taxonomy" id="2040469"/>
    <lineage>
        <taxon>Bacteria</taxon>
        <taxon>Pseudomonadati</taxon>
        <taxon>Bacteroidota</taxon>
        <taxon>Flavobacteriia</taxon>
        <taxon>Flavobacteriales</taxon>
        <taxon>Flavobacteriaceae</taxon>
        <taxon>Arenibacter</taxon>
    </lineage>
</organism>
<keyword evidence="4" id="KW-0804">Transcription</keyword>
<evidence type="ECO:0000313" key="8">
    <source>
        <dbReference type="EMBL" id="MFD2790299.1"/>
    </source>
</evidence>
<evidence type="ECO:0000259" key="7">
    <source>
        <dbReference type="PROSITE" id="PS01124"/>
    </source>
</evidence>
<keyword evidence="3" id="KW-0238">DNA-binding</keyword>
<dbReference type="EMBL" id="JBHUOK010000030">
    <property type="protein sequence ID" value="MFD2790299.1"/>
    <property type="molecule type" value="Genomic_DNA"/>
</dbReference>
<evidence type="ECO:0000256" key="2">
    <source>
        <dbReference type="ARBA" id="ARBA00023015"/>
    </source>
</evidence>
<evidence type="ECO:0000256" key="5">
    <source>
        <dbReference type="SAM" id="Coils"/>
    </source>
</evidence>
<dbReference type="PROSITE" id="PS00041">
    <property type="entry name" value="HTH_ARAC_FAMILY_1"/>
    <property type="match status" value="1"/>
</dbReference>
<dbReference type="RefSeq" id="WP_251805687.1">
    <property type="nucleotide sequence ID" value="NZ_CP166679.1"/>
</dbReference>
<name>A0ABW5VF49_9FLAO</name>
<keyword evidence="2" id="KW-0805">Transcription regulation</keyword>
<evidence type="ECO:0000256" key="1">
    <source>
        <dbReference type="ARBA" id="ARBA00022553"/>
    </source>
</evidence>
<dbReference type="Pfam" id="PF12833">
    <property type="entry name" value="HTH_18"/>
    <property type="match status" value="1"/>
</dbReference>
<dbReference type="InterPro" id="IPR020449">
    <property type="entry name" value="Tscrpt_reg_AraC-type_HTH"/>
</dbReference>
<proteinExistence type="predicted"/>
<accession>A0ABW5VF49</accession>
<evidence type="ECO:0000313" key="9">
    <source>
        <dbReference type="Proteomes" id="UP001597532"/>
    </source>
</evidence>
<keyword evidence="6" id="KW-0472">Membrane</keyword>
<comment type="caution">
    <text evidence="8">The sequence shown here is derived from an EMBL/GenBank/DDBJ whole genome shotgun (WGS) entry which is preliminary data.</text>
</comment>
<protein>
    <submittedName>
        <fullName evidence="8">Two-component regulator propeller domain-containing protein</fullName>
    </submittedName>
</protein>
<dbReference type="InterPro" id="IPR011110">
    <property type="entry name" value="Reg_prop"/>
</dbReference>
<dbReference type="Proteomes" id="UP001597532">
    <property type="component" value="Unassembled WGS sequence"/>
</dbReference>
<dbReference type="SUPFAM" id="SSF63829">
    <property type="entry name" value="Calcium-dependent phosphotriesterase"/>
    <property type="match status" value="1"/>
</dbReference>
<dbReference type="Gene3D" id="1.10.10.60">
    <property type="entry name" value="Homeodomain-like"/>
    <property type="match status" value="1"/>
</dbReference>
<keyword evidence="1" id="KW-0597">Phosphoprotein</keyword>
<dbReference type="InterPro" id="IPR013783">
    <property type="entry name" value="Ig-like_fold"/>
</dbReference>
<evidence type="ECO:0000256" key="4">
    <source>
        <dbReference type="ARBA" id="ARBA00023163"/>
    </source>
</evidence>
<evidence type="ECO:0000256" key="3">
    <source>
        <dbReference type="ARBA" id="ARBA00023125"/>
    </source>
</evidence>